<feature type="chain" id="PRO_5019461046" evidence="2">
    <location>
        <begin position="22"/>
        <end position="340"/>
    </location>
</feature>
<comment type="caution">
    <text evidence="3">The sequence shown here is derived from an EMBL/GenBank/DDBJ whole genome shotgun (WGS) entry which is preliminary data.</text>
</comment>
<sequence length="340" mass="36216">MRAGVAVSLAVGLFGVDLVAASVCMPQLSSSVVTGASLTTSSETASSSLSTATESSSASTTVSVPSSDTTQATTSEISSWTSTESASTSSSEVVSESFTTFTTRTTTAESVTTSSSEVASESFTASVEPTTPTTGESSTAQTTTTDFSTTESSKVTITSSARSTNPTFEIFVRGDAVDGQPIKNDPYGVGSSMFIPSNEDYETVAFYVEEGTGHLKTLFSDYYLCIGYQWTYTEYNILPAYVQLCNTWSFNNDGANRLKHITCQLTGVNRLSCSAPGGYCYNWLEGPRQTVRGRCDTVPGITFTEFFARSDNNVDNYVVYLGPNASFDGYELVSARRNPI</sequence>
<evidence type="ECO:0000256" key="2">
    <source>
        <dbReference type="SAM" id="SignalP"/>
    </source>
</evidence>
<accession>A0A428NJM8</accession>
<feature type="region of interest" description="Disordered" evidence="1">
    <location>
        <begin position="42"/>
        <end position="153"/>
    </location>
</feature>
<evidence type="ECO:0000313" key="4">
    <source>
        <dbReference type="Proteomes" id="UP000288168"/>
    </source>
</evidence>
<name>A0A428NJM8_9HYPO</name>
<keyword evidence="4" id="KW-1185">Reference proteome</keyword>
<reference evidence="3 4" key="1">
    <citation type="submission" date="2017-06" db="EMBL/GenBank/DDBJ databases">
        <title>Comparative genomic analysis of Ambrosia Fusariam Clade fungi.</title>
        <authorList>
            <person name="Stajich J.E."/>
            <person name="Carrillo J."/>
            <person name="Kijimoto T."/>
            <person name="Eskalen A."/>
            <person name="O'Donnell K."/>
            <person name="Kasson M."/>
        </authorList>
    </citation>
    <scope>NUCLEOTIDE SEQUENCE [LARGE SCALE GENOMIC DNA]</scope>
    <source>
        <strain evidence="3 4">NRRL62584</strain>
    </source>
</reference>
<evidence type="ECO:0000313" key="3">
    <source>
        <dbReference type="EMBL" id="RSL41004.1"/>
    </source>
</evidence>
<organism evidence="3 4">
    <name type="scientific">Fusarium duplospermum</name>
    <dbReference type="NCBI Taxonomy" id="1325734"/>
    <lineage>
        <taxon>Eukaryota</taxon>
        <taxon>Fungi</taxon>
        <taxon>Dikarya</taxon>
        <taxon>Ascomycota</taxon>
        <taxon>Pezizomycotina</taxon>
        <taxon>Sordariomycetes</taxon>
        <taxon>Hypocreomycetidae</taxon>
        <taxon>Hypocreales</taxon>
        <taxon>Nectriaceae</taxon>
        <taxon>Fusarium</taxon>
        <taxon>Fusarium solani species complex</taxon>
    </lineage>
</organism>
<gene>
    <name evidence="3" type="ORF">CEP54_015946</name>
</gene>
<evidence type="ECO:0000256" key="1">
    <source>
        <dbReference type="SAM" id="MobiDB-lite"/>
    </source>
</evidence>
<dbReference type="Proteomes" id="UP000288168">
    <property type="component" value="Unassembled WGS sequence"/>
</dbReference>
<dbReference type="AlphaFoldDB" id="A0A428NJM8"/>
<keyword evidence="2" id="KW-0732">Signal</keyword>
<dbReference type="OrthoDB" id="5104582at2759"/>
<dbReference type="EMBL" id="NKCI01000449">
    <property type="protein sequence ID" value="RSL41004.1"/>
    <property type="molecule type" value="Genomic_DNA"/>
</dbReference>
<protein>
    <submittedName>
        <fullName evidence="3">Uncharacterized protein</fullName>
    </submittedName>
</protein>
<feature type="signal peptide" evidence="2">
    <location>
        <begin position="1"/>
        <end position="21"/>
    </location>
</feature>
<proteinExistence type="predicted"/>